<name>A0A8K0K1G7_LADFU</name>
<dbReference type="PANTHER" id="PTHR48029:SF1">
    <property type="entry name" value="NUCLEOLAR PROTEIN 8"/>
    <property type="match status" value="1"/>
</dbReference>
<evidence type="ECO:0000313" key="3">
    <source>
        <dbReference type="EMBL" id="KAG8226509.1"/>
    </source>
</evidence>
<dbReference type="Proteomes" id="UP000792457">
    <property type="component" value="Unassembled WGS sequence"/>
</dbReference>
<evidence type="ECO:0000313" key="4">
    <source>
        <dbReference type="Proteomes" id="UP000792457"/>
    </source>
</evidence>
<feature type="compositionally biased region" description="Basic and acidic residues" evidence="2">
    <location>
        <begin position="158"/>
        <end position="189"/>
    </location>
</feature>
<gene>
    <name evidence="3" type="ORF">J437_LFUL006899</name>
</gene>
<dbReference type="AlphaFoldDB" id="A0A8K0K1G7"/>
<feature type="region of interest" description="Disordered" evidence="2">
    <location>
        <begin position="52"/>
        <end position="91"/>
    </location>
</feature>
<reference evidence="3" key="2">
    <citation type="submission" date="2017-10" db="EMBL/GenBank/DDBJ databases">
        <title>Ladona fulva Genome sequencing and assembly.</title>
        <authorList>
            <person name="Murali S."/>
            <person name="Richards S."/>
            <person name="Bandaranaike D."/>
            <person name="Bellair M."/>
            <person name="Blankenburg K."/>
            <person name="Chao H."/>
            <person name="Dinh H."/>
            <person name="Doddapaneni H."/>
            <person name="Dugan-Rocha S."/>
            <person name="Elkadiri S."/>
            <person name="Gnanaolivu R."/>
            <person name="Hernandez B."/>
            <person name="Skinner E."/>
            <person name="Javaid M."/>
            <person name="Lee S."/>
            <person name="Li M."/>
            <person name="Ming W."/>
            <person name="Munidasa M."/>
            <person name="Muniz J."/>
            <person name="Nguyen L."/>
            <person name="Hughes D."/>
            <person name="Osuji N."/>
            <person name="Pu L.-L."/>
            <person name="Puazo M."/>
            <person name="Qu C."/>
            <person name="Quiroz J."/>
            <person name="Raj R."/>
            <person name="Weissenberger G."/>
            <person name="Xin Y."/>
            <person name="Zou X."/>
            <person name="Han Y."/>
            <person name="Worley K."/>
            <person name="Muzny D."/>
            <person name="Gibbs R."/>
        </authorList>
    </citation>
    <scope>NUCLEOTIDE SEQUENCE</scope>
    <source>
        <strain evidence="3">Sampled in the wild</strain>
    </source>
</reference>
<feature type="non-terminal residue" evidence="3">
    <location>
        <position position="219"/>
    </location>
</feature>
<feature type="compositionally biased region" description="Basic and acidic residues" evidence="2">
    <location>
        <begin position="117"/>
        <end position="142"/>
    </location>
</feature>
<accession>A0A8K0K1G7</accession>
<dbReference type="OrthoDB" id="21643at2759"/>
<dbReference type="GO" id="GO:0003723">
    <property type="term" value="F:RNA binding"/>
    <property type="evidence" value="ECO:0007669"/>
    <property type="project" value="UniProtKB-KW"/>
</dbReference>
<feature type="region of interest" description="Disordered" evidence="2">
    <location>
        <begin position="1"/>
        <end position="21"/>
    </location>
</feature>
<protein>
    <submittedName>
        <fullName evidence="3">Uncharacterized protein</fullName>
    </submittedName>
</protein>
<reference evidence="3" key="1">
    <citation type="submission" date="2013-04" db="EMBL/GenBank/DDBJ databases">
        <authorList>
            <person name="Qu J."/>
            <person name="Murali S.C."/>
            <person name="Bandaranaike D."/>
            <person name="Bellair M."/>
            <person name="Blankenburg K."/>
            <person name="Chao H."/>
            <person name="Dinh H."/>
            <person name="Doddapaneni H."/>
            <person name="Downs B."/>
            <person name="Dugan-Rocha S."/>
            <person name="Elkadiri S."/>
            <person name="Gnanaolivu R.D."/>
            <person name="Hernandez B."/>
            <person name="Javaid M."/>
            <person name="Jayaseelan J.C."/>
            <person name="Lee S."/>
            <person name="Li M."/>
            <person name="Ming W."/>
            <person name="Munidasa M."/>
            <person name="Muniz J."/>
            <person name="Nguyen L."/>
            <person name="Ongeri F."/>
            <person name="Osuji N."/>
            <person name="Pu L.-L."/>
            <person name="Puazo M."/>
            <person name="Qu C."/>
            <person name="Quiroz J."/>
            <person name="Raj R."/>
            <person name="Weissenberger G."/>
            <person name="Xin Y."/>
            <person name="Zou X."/>
            <person name="Han Y."/>
            <person name="Richards S."/>
            <person name="Worley K."/>
            <person name="Muzny D."/>
            <person name="Gibbs R."/>
        </authorList>
    </citation>
    <scope>NUCLEOTIDE SEQUENCE</scope>
    <source>
        <strain evidence="3">Sampled in the wild</strain>
    </source>
</reference>
<keyword evidence="4" id="KW-1185">Reference proteome</keyword>
<dbReference type="PANTHER" id="PTHR48029">
    <property type="entry name" value="NUCLEOLAR PROTEIN 8"/>
    <property type="match status" value="1"/>
</dbReference>
<feature type="compositionally biased region" description="Acidic residues" evidence="2">
    <location>
        <begin position="67"/>
        <end position="84"/>
    </location>
</feature>
<feature type="region of interest" description="Disordered" evidence="2">
    <location>
        <begin position="103"/>
        <end position="219"/>
    </location>
</feature>
<sequence>MNEQIKGPSKPKLFEDSSDDEELKDVEKKEFKIKPQFEGTKGQKLLEMQSRYGNDTRFNLDERFLESGEETGPEEEEGDGDGKEDDLNAEKVHQLKTHIKMCLSRKPVQMVRFDPSNPEHSKYLLKEVEKEKDEKKETEKEQKKTKKKKKEEEENMEEDKKVPTSTERFYEVSDLLKESLKKKTEKSEDSNNNDAGGSKGFSLLKTFGSAPSDSGNYNK</sequence>
<keyword evidence="1" id="KW-0694">RNA-binding</keyword>
<evidence type="ECO:0000256" key="1">
    <source>
        <dbReference type="ARBA" id="ARBA00022884"/>
    </source>
</evidence>
<evidence type="ECO:0000256" key="2">
    <source>
        <dbReference type="SAM" id="MobiDB-lite"/>
    </source>
</evidence>
<comment type="caution">
    <text evidence="3">The sequence shown here is derived from an EMBL/GenBank/DDBJ whole genome shotgun (WGS) entry which is preliminary data.</text>
</comment>
<dbReference type="EMBL" id="KZ308285">
    <property type="protein sequence ID" value="KAG8226509.1"/>
    <property type="molecule type" value="Genomic_DNA"/>
</dbReference>
<proteinExistence type="predicted"/>
<feature type="compositionally biased region" description="Polar residues" evidence="2">
    <location>
        <begin position="209"/>
        <end position="219"/>
    </location>
</feature>
<organism evidence="3 4">
    <name type="scientific">Ladona fulva</name>
    <name type="common">Scarce chaser dragonfly</name>
    <name type="synonym">Libellula fulva</name>
    <dbReference type="NCBI Taxonomy" id="123851"/>
    <lineage>
        <taxon>Eukaryota</taxon>
        <taxon>Metazoa</taxon>
        <taxon>Ecdysozoa</taxon>
        <taxon>Arthropoda</taxon>
        <taxon>Hexapoda</taxon>
        <taxon>Insecta</taxon>
        <taxon>Pterygota</taxon>
        <taxon>Palaeoptera</taxon>
        <taxon>Odonata</taxon>
        <taxon>Epiprocta</taxon>
        <taxon>Anisoptera</taxon>
        <taxon>Libelluloidea</taxon>
        <taxon>Libellulidae</taxon>
        <taxon>Ladona</taxon>
    </lineage>
</organism>